<dbReference type="InterPro" id="IPR024079">
    <property type="entry name" value="MetalloPept_cat_dom_sf"/>
</dbReference>
<keyword evidence="4" id="KW-0479">Metal-binding</keyword>
<evidence type="ECO:0000256" key="1">
    <source>
        <dbReference type="ARBA" id="ARBA00001947"/>
    </source>
</evidence>
<keyword evidence="7" id="KW-0482">Metalloprotease</keyword>
<keyword evidence="10" id="KW-1185">Reference proteome</keyword>
<evidence type="ECO:0000256" key="8">
    <source>
        <dbReference type="ARBA" id="ARBA00024316"/>
    </source>
</evidence>
<sequence>MGRRRGEIQRVAPAGEVICAPSKSTEPSGVDLGDWGHVMLQHRVGQEFCLGPPALKEALISSDASLRDLYACTYSDAERRFLSEAYNPKRVLFQTLLIRTAFDWIVSRPEEPQDFESFYNSTRGRRCNSYRRKIYLQPIDDDEQREGTGVLFMDDLKSYLEAFFLGFRVMSLPSISTSSMKCSFRQQGHSRKVQLHTDAILRHLQRVKPHDAFCILGLTFIDLYPCDTWNYTFGKSAYELAVGVCSFSRLSGERSATAEQGVAMMEEAGDSHDSRARPPTPRALTLTEILQCCKVVSHEVCHLLGLRNCRWLRCVMQGVSSLDEALLRPMDLCPICLRKLHCVLEISLLQRYRKLQTWCHRERARMSSEKDCNISRPDSDVVCERTYQPVSAALERNNLGESVSKSSFQGGGLGTGTCNCPIVSNRARKEGPVVESKAMLSTEGEEPSSVFGVELSIQGEGPTAAFRVELSTQEQRLSVSSLSTDLLGGYEAWLDACIKVLQGEASEDELSQLDLLVDAMPAPRNCPARLSSPRVSLEVPREEQGWRSVIGQKFSQLWRKLRNRQLRTDHSLDDSED</sequence>
<protein>
    <recommendedName>
        <fullName evidence="11">Archaemetzincin-1</fullName>
    </recommendedName>
</protein>
<organism evidence="9 10">
    <name type="scientific">Albula goreensis</name>
    <dbReference type="NCBI Taxonomy" id="1534307"/>
    <lineage>
        <taxon>Eukaryota</taxon>
        <taxon>Metazoa</taxon>
        <taxon>Chordata</taxon>
        <taxon>Craniata</taxon>
        <taxon>Vertebrata</taxon>
        <taxon>Euteleostomi</taxon>
        <taxon>Actinopterygii</taxon>
        <taxon>Neopterygii</taxon>
        <taxon>Teleostei</taxon>
        <taxon>Albuliformes</taxon>
        <taxon>Albulidae</taxon>
        <taxon>Albula</taxon>
    </lineage>
</organism>
<dbReference type="EMBL" id="JAERUA010000008">
    <property type="protein sequence ID" value="KAI1896153.1"/>
    <property type="molecule type" value="Genomic_DNA"/>
</dbReference>
<dbReference type="InterPro" id="IPR052009">
    <property type="entry name" value="Archaemetzincin"/>
</dbReference>
<keyword evidence="5" id="KW-0378">Hydrolase</keyword>
<evidence type="ECO:0000256" key="2">
    <source>
        <dbReference type="ARBA" id="ARBA00006954"/>
    </source>
</evidence>
<dbReference type="Proteomes" id="UP000829720">
    <property type="component" value="Unassembled WGS sequence"/>
</dbReference>
<dbReference type="PANTHER" id="PTHR32205">
    <property type="entry name" value="ARCHAEMETZINCIN-2-RELATED"/>
    <property type="match status" value="1"/>
</dbReference>
<comment type="similarity">
    <text evidence="2">Belongs to the peptidase M54 family.</text>
</comment>
<dbReference type="Gene3D" id="3.40.390.10">
    <property type="entry name" value="Collagenase (Catalytic Domain)"/>
    <property type="match status" value="1"/>
</dbReference>
<evidence type="ECO:0000313" key="9">
    <source>
        <dbReference type="EMBL" id="KAI1896153.1"/>
    </source>
</evidence>
<evidence type="ECO:0000313" key="10">
    <source>
        <dbReference type="Proteomes" id="UP000829720"/>
    </source>
</evidence>
<comment type="caution">
    <text evidence="9">The sequence shown here is derived from an EMBL/GenBank/DDBJ whole genome shotgun (WGS) entry which is preliminary data.</text>
</comment>
<evidence type="ECO:0000256" key="4">
    <source>
        <dbReference type="ARBA" id="ARBA00022723"/>
    </source>
</evidence>
<dbReference type="InterPro" id="IPR012962">
    <property type="entry name" value="Pept_M54_archaemetzincn"/>
</dbReference>
<dbReference type="CDD" id="cd11375">
    <property type="entry name" value="Peptidase_M54"/>
    <property type="match status" value="1"/>
</dbReference>
<name>A0A8T3DFV8_9TELE</name>
<evidence type="ECO:0000256" key="7">
    <source>
        <dbReference type="ARBA" id="ARBA00023049"/>
    </source>
</evidence>
<reference evidence="9" key="1">
    <citation type="submission" date="2021-01" db="EMBL/GenBank/DDBJ databases">
        <authorList>
            <person name="Zahm M."/>
            <person name="Roques C."/>
            <person name="Cabau C."/>
            <person name="Klopp C."/>
            <person name="Donnadieu C."/>
            <person name="Jouanno E."/>
            <person name="Lampietro C."/>
            <person name="Louis A."/>
            <person name="Herpin A."/>
            <person name="Echchiki A."/>
            <person name="Berthelot C."/>
            <person name="Parey E."/>
            <person name="Roest-Crollius H."/>
            <person name="Braasch I."/>
            <person name="Postlethwait J."/>
            <person name="Bobe J."/>
            <person name="Montfort J."/>
            <person name="Bouchez O."/>
            <person name="Begum T."/>
            <person name="Mejri S."/>
            <person name="Adams A."/>
            <person name="Chen W.-J."/>
            <person name="Guiguen Y."/>
        </authorList>
    </citation>
    <scope>NUCLEOTIDE SEQUENCE</scope>
    <source>
        <tissue evidence="9">Blood</tissue>
    </source>
</reference>
<dbReference type="PANTHER" id="PTHR32205:SF4">
    <property type="entry name" value="ARCHAEMETZINCIN-1"/>
    <property type="match status" value="1"/>
</dbReference>
<evidence type="ECO:0000256" key="5">
    <source>
        <dbReference type="ARBA" id="ARBA00022801"/>
    </source>
</evidence>
<proteinExistence type="inferred from homology"/>
<dbReference type="AlphaFoldDB" id="A0A8T3DFV8"/>
<evidence type="ECO:0000256" key="3">
    <source>
        <dbReference type="ARBA" id="ARBA00022670"/>
    </source>
</evidence>
<dbReference type="GO" id="GO:0008237">
    <property type="term" value="F:metallopeptidase activity"/>
    <property type="evidence" value="ECO:0007669"/>
    <property type="project" value="UniProtKB-KW"/>
</dbReference>
<accession>A0A8T3DFV8</accession>
<keyword evidence="3" id="KW-0645">Protease</keyword>
<evidence type="ECO:0008006" key="11">
    <source>
        <dbReference type="Google" id="ProtNLM"/>
    </source>
</evidence>
<dbReference type="GO" id="GO:0046872">
    <property type="term" value="F:metal ion binding"/>
    <property type="evidence" value="ECO:0007669"/>
    <property type="project" value="UniProtKB-KW"/>
</dbReference>
<dbReference type="OrthoDB" id="2365600at2759"/>
<gene>
    <name evidence="9" type="ORF">AGOR_G00091880</name>
</gene>
<keyword evidence="6" id="KW-0862">Zinc</keyword>
<dbReference type="GO" id="GO:0006508">
    <property type="term" value="P:proteolysis"/>
    <property type="evidence" value="ECO:0007669"/>
    <property type="project" value="UniProtKB-KW"/>
</dbReference>
<evidence type="ECO:0000256" key="6">
    <source>
        <dbReference type="ARBA" id="ARBA00022833"/>
    </source>
</evidence>
<comment type="function">
    <text evidence="8">Probable zinc metalloprotease.</text>
</comment>
<comment type="cofactor">
    <cofactor evidence="1">
        <name>Zn(2+)</name>
        <dbReference type="ChEBI" id="CHEBI:29105"/>
    </cofactor>
</comment>